<evidence type="ECO:0000256" key="2">
    <source>
        <dbReference type="ARBA" id="ARBA00022448"/>
    </source>
</evidence>
<dbReference type="RefSeq" id="WP_306208509.1">
    <property type="nucleotide sequence ID" value="NZ_CP132353.1"/>
</dbReference>
<comment type="subcellular location">
    <subcellularLocation>
        <location evidence="1">Cell membrane</location>
        <topology evidence="1">Multi-pass membrane protein</topology>
    </subcellularLocation>
</comment>
<feature type="transmembrane region" description="Helical" evidence="6">
    <location>
        <begin position="90"/>
        <end position="116"/>
    </location>
</feature>
<dbReference type="NCBIfam" id="NF008306">
    <property type="entry name" value="PRK11098.1"/>
    <property type="match status" value="1"/>
</dbReference>
<dbReference type="Proteomes" id="UP001228139">
    <property type="component" value="Chromosome"/>
</dbReference>
<evidence type="ECO:0000256" key="3">
    <source>
        <dbReference type="ARBA" id="ARBA00022692"/>
    </source>
</evidence>
<dbReference type="GO" id="GO:1904680">
    <property type="term" value="F:peptide transmembrane transporter activity"/>
    <property type="evidence" value="ECO:0007669"/>
    <property type="project" value="InterPro"/>
</dbReference>
<evidence type="ECO:0000256" key="4">
    <source>
        <dbReference type="ARBA" id="ARBA00022989"/>
    </source>
</evidence>
<accession>A0AA50HKT7</accession>
<keyword evidence="3 6" id="KW-0812">Transmembrane</keyword>
<dbReference type="SUPFAM" id="SSF90123">
    <property type="entry name" value="ABC transporter transmembrane region"/>
    <property type="match status" value="1"/>
</dbReference>
<dbReference type="PANTHER" id="PTHR11384:SF59">
    <property type="entry name" value="LYSOSOMAL COBALAMIN TRANSPORTER ABCD4"/>
    <property type="match status" value="1"/>
</dbReference>
<evidence type="ECO:0000256" key="6">
    <source>
        <dbReference type="SAM" id="Phobius"/>
    </source>
</evidence>
<gene>
    <name evidence="7" type="primary">sbmA</name>
    <name evidence="7" type="ORF">Q3V30_19160</name>
</gene>
<dbReference type="EMBL" id="CP132353">
    <property type="protein sequence ID" value="WLS78543.1"/>
    <property type="molecule type" value="Genomic_DNA"/>
</dbReference>
<dbReference type="PANTHER" id="PTHR11384">
    <property type="entry name" value="ATP-BINDING CASSETTE, SUB-FAMILY D MEMBER"/>
    <property type="match status" value="1"/>
</dbReference>
<dbReference type="AlphaFoldDB" id="A0AA50HKT7"/>
<dbReference type="GO" id="GO:0005524">
    <property type="term" value="F:ATP binding"/>
    <property type="evidence" value="ECO:0007669"/>
    <property type="project" value="InterPro"/>
</dbReference>
<evidence type="ECO:0000256" key="5">
    <source>
        <dbReference type="ARBA" id="ARBA00023136"/>
    </source>
</evidence>
<keyword evidence="2" id="KW-0813">Transport</keyword>
<organism evidence="7 8">
    <name type="scientific">Erwinia pyri</name>
    <dbReference type="NCBI Taxonomy" id="3062598"/>
    <lineage>
        <taxon>Bacteria</taxon>
        <taxon>Pseudomonadati</taxon>
        <taxon>Pseudomonadota</taxon>
        <taxon>Gammaproteobacteria</taxon>
        <taxon>Enterobacterales</taxon>
        <taxon>Erwiniaceae</taxon>
        <taxon>Erwinia</taxon>
    </lineage>
</organism>
<dbReference type="Pfam" id="PF05992">
    <property type="entry name" value="SbmA_BacA"/>
    <property type="match status" value="1"/>
</dbReference>
<evidence type="ECO:0000313" key="7">
    <source>
        <dbReference type="EMBL" id="WLS78543.1"/>
    </source>
</evidence>
<evidence type="ECO:0000313" key="8">
    <source>
        <dbReference type="Proteomes" id="UP001228139"/>
    </source>
</evidence>
<dbReference type="GO" id="GO:0015833">
    <property type="term" value="P:peptide transport"/>
    <property type="evidence" value="ECO:0007669"/>
    <property type="project" value="InterPro"/>
</dbReference>
<sequence>MFKSFFPRPGLFFGSVVLWSALAILFWFAGASNWIAHFPAFAANAHQPLPNNAWRFIAPSALAFYLYYLAVTALFYAFWAIVSPHPWQRWSVLGSALIIFATWFSVQVSVAVNAWYEPFYDLIQKAMSHPNTISIEAFYVQLQGFLSIAMIAVVVGVLNMFFVSHYIFRWRTAMNNYYMEHWPELRGIEGAAQRVQEDTMRFSSTLEDMGTSFINSIMLLIAFLPVLVALSVHVKTIPILGSIPYSLVIAALLWAVLGTGLLAVIGIKLPGLEFRNQRVEAAYRKELVYGEDDPHRARPPTVRELFSNVRRNYFRLYFHYLYFNIARILYLQLDAVFSLFVLFPSIVTGAITLGLLTQITNVFDQVRGSFQYLINSWTTLVELLSIYKRLRSFERTLDSLPDPQDATVE</sequence>
<name>A0AA50HKT7_9GAMM</name>
<keyword evidence="8" id="KW-1185">Reference proteome</keyword>
<dbReference type="NCBIfam" id="NF009036">
    <property type="entry name" value="PRK12369.1"/>
    <property type="match status" value="1"/>
</dbReference>
<feature type="transmembrane region" description="Helical" evidence="6">
    <location>
        <begin position="313"/>
        <end position="330"/>
    </location>
</feature>
<proteinExistence type="predicted"/>
<evidence type="ECO:0000256" key="1">
    <source>
        <dbReference type="ARBA" id="ARBA00004651"/>
    </source>
</evidence>
<reference evidence="7 8" key="1">
    <citation type="submission" date="2023-07" db="EMBL/GenBank/DDBJ databases">
        <title>Pathogenic bacteria of pear tree diseases.</title>
        <authorList>
            <person name="Zhang Z."/>
            <person name="He L."/>
            <person name="Huang R."/>
        </authorList>
    </citation>
    <scope>NUCLEOTIDE SEQUENCE [LARGE SCALE GENOMIC DNA]</scope>
    <source>
        <strain evidence="7 8">DE2</strain>
    </source>
</reference>
<feature type="transmembrane region" description="Helical" evidence="6">
    <location>
        <begin position="56"/>
        <end position="78"/>
    </location>
</feature>
<dbReference type="InterPro" id="IPR036640">
    <property type="entry name" value="ABC1_TM_sf"/>
</dbReference>
<keyword evidence="4 6" id="KW-1133">Transmembrane helix</keyword>
<feature type="transmembrane region" description="Helical" evidence="6">
    <location>
        <begin position="12"/>
        <end position="36"/>
    </location>
</feature>
<dbReference type="KEGG" id="epi:Q3V30_19160"/>
<feature type="transmembrane region" description="Helical" evidence="6">
    <location>
        <begin position="245"/>
        <end position="267"/>
    </location>
</feature>
<dbReference type="GO" id="GO:0005886">
    <property type="term" value="C:plasma membrane"/>
    <property type="evidence" value="ECO:0007669"/>
    <property type="project" value="UniProtKB-SubCell"/>
</dbReference>
<keyword evidence="5 6" id="KW-0472">Membrane</keyword>
<feature type="transmembrane region" description="Helical" evidence="6">
    <location>
        <begin position="213"/>
        <end position="233"/>
    </location>
</feature>
<feature type="transmembrane region" description="Helical" evidence="6">
    <location>
        <begin position="336"/>
        <end position="357"/>
    </location>
</feature>
<dbReference type="InterPro" id="IPR009248">
    <property type="entry name" value="SbmA_BacA"/>
</dbReference>
<feature type="transmembrane region" description="Helical" evidence="6">
    <location>
        <begin position="145"/>
        <end position="168"/>
    </location>
</feature>
<dbReference type="InterPro" id="IPR050835">
    <property type="entry name" value="ABC_transporter_sub-D"/>
</dbReference>
<protein>
    <submittedName>
        <fullName evidence="7">Peptide antibiotic transporter SbmA</fullName>
    </submittedName>
</protein>